<sequence length="128" mass="14826">MIHVEHCLPQSLNGVCYVKRIHVEHCLLQLLNGVCYVKRSHVEHRLPQLLNDEEYKLIEARCGRPRHFISSFNESKVPFTLRHFFCGHFVALFAKRFQKKRGGAESEGWGRTTVGPCLSFPEQLFCVS</sequence>
<accession>A0AAV4P5Q6</accession>
<dbReference type="Proteomes" id="UP001054945">
    <property type="component" value="Unassembled WGS sequence"/>
</dbReference>
<reference evidence="1 2" key="1">
    <citation type="submission" date="2021-06" db="EMBL/GenBank/DDBJ databases">
        <title>Caerostris extrusa draft genome.</title>
        <authorList>
            <person name="Kono N."/>
            <person name="Arakawa K."/>
        </authorList>
    </citation>
    <scope>NUCLEOTIDE SEQUENCE [LARGE SCALE GENOMIC DNA]</scope>
</reference>
<dbReference type="EMBL" id="BPLR01004006">
    <property type="protein sequence ID" value="GIX91259.1"/>
    <property type="molecule type" value="Genomic_DNA"/>
</dbReference>
<evidence type="ECO:0000313" key="1">
    <source>
        <dbReference type="EMBL" id="GIX91259.1"/>
    </source>
</evidence>
<dbReference type="AlphaFoldDB" id="A0AAV4P5Q6"/>
<organism evidence="1 2">
    <name type="scientific">Caerostris extrusa</name>
    <name type="common">Bark spider</name>
    <name type="synonym">Caerostris bankana</name>
    <dbReference type="NCBI Taxonomy" id="172846"/>
    <lineage>
        <taxon>Eukaryota</taxon>
        <taxon>Metazoa</taxon>
        <taxon>Ecdysozoa</taxon>
        <taxon>Arthropoda</taxon>
        <taxon>Chelicerata</taxon>
        <taxon>Arachnida</taxon>
        <taxon>Araneae</taxon>
        <taxon>Araneomorphae</taxon>
        <taxon>Entelegynae</taxon>
        <taxon>Araneoidea</taxon>
        <taxon>Araneidae</taxon>
        <taxon>Caerostris</taxon>
    </lineage>
</organism>
<evidence type="ECO:0008006" key="3">
    <source>
        <dbReference type="Google" id="ProtNLM"/>
    </source>
</evidence>
<proteinExistence type="predicted"/>
<evidence type="ECO:0000313" key="2">
    <source>
        <dbReference type="Proteomes" id="UP001054945"/>
    </source>
</evidence>
<name>A0AAV4P5Q6_CAEEX</name>
<gene>
    <name evidence="1" type="ORF">CEXT_77201</name>
</gene>
<protein>
    <recommendedName>
        <fullName evidence="3">HNH homing endonuclease</fullName>
    </recommendedName>
</protein>
<comment type="caution">
    <text evidence="1">The sequence shown here is derived from an EMBL/GenBank/DDBJ whole genome shotgun (WGS) entry which is preliminary data.</text>
</comment>
<keyword evidence="2" id="KW-1185">Reference proteome</keyword>